<keyword evidence="1" id="KW-1133">Transmembrane helix</keyword>
<sequence>MELAAMSPVFFRMFTASSAARRRRTTTDQSLSYPECFEPFRLGCLARAFLHDVKDIFILFANEMKALGVTVNHVACAVALVLVLMYLAINVVELKLRARRERNFRKKRGFVELRLFGDDDERPTEGQMEAAHVLAFLALVYFCVRPEGRDWVAVLLVGVQAGYLALLWRARVARRRARMEAVVRPIVRKHLPVSYELTWREEGRIIHIESDFKPMRLNYGSALCEGF</sequence>
<dbReference type="EMBL" id="WIGM01000779">
    <property type="protein sequence ID" value="KAF6812678.1"/>
    <property type="molecule type" value="Genomic_DNA"/>
</dbReference>
<feature type="transmembrane region" description="Helical" evidence="1">
    <location>
        <begin position="71"/>
        <end position="92"/>
    </location>
</feature>
<evidence type="ECO:0000313" key="3">
    <source>
        <dbReference type="Proteomes" id="UP000639643"/>
    </source>
</evidence>
<dbReference type="AlphaFoldDB" id="A0A8H6JHG4"/>
<gene>
    <name evidence="2" type="ORF">CMUS01_12995</name>
</gene>
<proteinExistence type="predicted"/>
<keyword evidence="1" id="KW-0472">Membrane</keyword>
<evidence type="ECO:0000256" key="1">
    <source>
        <dbReference type="SAM" id="Phobius"/>
    </source>
</evidence>
<accession>A0A8H6JHG4</accession>
<dbReference type="Proteomes" id="UP000639643">
    <property type="component" value="Unassembled WGS sequence"/>
</dbReference>
<name>A0A8H6JHG4_9PEZI</name>
<comment type="caution">
    <text evidence="2">The sequence shown here is derived from an EMBL/GenBank/DDBJ whole genome shotgun (WGS) entry which is preliminary data.</text>
</comment>
<reference evidence="2" key="1">
    <citation type="journal article" date="2020" name="Phytopathology">
        <title>Genome Sequence Resources of Colletotrichum truncatum, C. plurivorum, C. musicola, and C. sojae: Four Species Pathogenic to Soybean (Glycine max).</title>
        <authorList>
            <person name="Rogerio F."/>
            <person name="Boufleur T.R."/>
            <person name="Ciampi-Guillardi M."/>
            <person name="Sukno S.A."/>
            <person name="Thon M.R."/>
            <person name="Massola Junior N.S."/>
            <person name="Baroncelli R."/>
        </authorList>
    </citation>
    <scope>NUCLEOTIDE SEQUENCE</scope>
    <source>
        <strain evidence="2">LFN0074</strain>
    </source>
</reference>
<organism evidence="2 3">
    <name type="scientific">Colletotrichum musicola</name>
    <dbReference type="NCBI Taxonomy" id="2175873"/>
    <lineage>
        <taxon>Eukaryota</taxon>
        <taxon>Fungi</taxon>
        <taxon>Dikarya</taxon>
        <taxon>Ascomycota</taxon>
        <taxon>Pezizomycotina</taxon>
        <taxon>Sordariomycetes</taxon>
        <taxon>Hypocreomycetidae</taxon>
        <taxon>Glomerellales</taxon>
        <taxon>Glomerellaceae</taxon>
        <taxon>Colletotrichum</taxon>
        <taxon>Colletotrichum orchidearum species complex</taxon>
    </lineage>
</organism>
<keyword evidence="3" id="KW-1185">Reference proteome</keyword>
<keyword evidence="1" id="KW-0812">Transmembrane</keyword>
<protein>
    <submittedName>
        <fullName evidence="2">Uncharacterized protein</fullName>
    </submittedName>
</protein>
<feature type="transmembrane region" description="Helical" evidence="1">
    <location>
        <begin position="151"/>
        <end position="170"/>
    </location>
</feature>
<evidence type="ECO:0000313" key="2">
    <source>
        <dbReference type="EMBL" id="KAF6812678.1"/>
    </source>
</evidence>